<dbReference type="Pfam" id="PF10109">
    <property type="entry name" value="Phage_TAC_7"/>
    <property type="match status" value="1"/>
</dbReference>
<accession>A0A158FM22</accession>
<dbReference type="EMBL" id="FCNY02000002">
    <property type="protein sequence ID" value="SAL20737.1"/>
    <property type="molecule type" value="Genomic_DNA"/>
</dbReference>
<dbReference type="Proteomes" id="UP000054740">
    <property type="component" value="Unassembled WGS sequence"/>
</dbReference>
<evidence type="ECO:0000313" key="2">
    <source>
        <dbReference type="Proteomes" id="UP000054740"/>
    </source>
</evidence>
<evidence type="ECO:0008006" key="3">
    <source>
        <dbReference type="Google" id="ProtNLM"/>
    </source>
</evidence>
<gene>
    <name evidence="1" type="ORF">AWB70_01063</name>
</gene>
<dbReference type="InterPro" id="IPR019289">
    <property type="entry name" value="Phage_tail_E/E"/>
</dbReference>
<proteinExistence type="predicted"/>
<evidence type="ECO:0000313" key="1">
    <source>
        <dbReference type="EMBL" id="SAL20737.1"/>
    </source>
</evidence>
<keyword evidence="2" id="KW-1185">Reference proteome</keyword>
<name>A0A158FM22_CABCO</name>
<reference evidence="2" key="1">
    <citation type="submission" date="2016-01" db="EMBL/GenBank/DDBJ databases">
        <authorList>
            <person name="Peeters C."/>
        </authorList>
    </citation>
    <scope>NUCLEOTIDE SEQUENCE [LARGE SCALE GENOMIC DNA]</scope>
</reference>
<dbReference type="RefSeq" id="WP_053567932.1">
    <property type="nucleotide sequence ID" value="NZ_FCNY02000002.1"/>
</dbReference>
<sequence>MIVTLSKPISAHGEEAQELDLREPTAKDVMELGYPYLVVQSDDGQGVELRPKVVARYVVRLAKIPMSSVEQLAISDLSALQAIVMGFFGQDAAGAGA</sequence>
<dbReference type="AlphaFoldDB" id="A0A158FM22"/>
<organism evidence="1 2">
    <name type="scientific">Caballeronia cordobensis</name>
    <name type="common">Burkholderia cordobensis</name>
    <dbReference type="NCBI Taxonomy" id="1353886"/>
    <lineage>
        <taxon>Bacteria</taxon>
        <taxon>Pseudomonadati</taxon>
        <taxon>Pseudomonadota</taxon>
        <taxon>Betaproteobacteria</taxon>
        <taxon>Burkholderiales</taxon>
        <taxon>Burkholderiaceae</taxon>
        <taxon>Caballeronia</taxon>
    </lineage>
</organism>
<protein>
    <recommendedName>
        <fullName evidence="3">Phage tail assembly protein</fullName>
    </recommendedName>
</protein>